<proteinExistence type="predicted"/>
<evidence type="ECO:0000256" key="1">
    <source>
        <dbReference type="ARBA" id="ARBA00022553"/>
    </source>
</evidence>
<evidence type="ECO:0000256" key="2">
    <source>
        <dbReference type="ARBA" id="ARBA00023015"/>
    </source>
</evidence>
<keyword evidence="3" id="KW-0804">Transcription</keyword>
<dbReference type="SMART" id="SM00448">
    <property type="entry name" value="REC"/>
    <property type="match status" value="1"/>
</dbReference>
<accession>A0A1H0AE52</accession>
<dbReference type="RefSeq" id="WP_091716353.1">
    <property type="nucleotide sequence ID" value="NZ_FNHS01000007.1"/>
</dbReference>
<dbReference type="OrthoDB" id="7210814at2"/>
<keyword evidence="1 4" id="KW-0597">Phosphoprotein</keyword>
<reference evidence="7" key="1">
    <citation type="submission" date="2016-10" db="EMBL/GenBank/DDBJ databases">
        <authorList>
            <person name="Varghese N."/>
            <person name="Submissions S."/>
        </authorList>
    </citation>
    <scope>NUCLEOTIDE SEQUENCE [LARGE SCALE GENOMIC DNA]</scope>
    <source>
        <strain evidence="7">BL47</strain>
    </source>
</reference>
<sequence length="134" mass="14547">MHPAHCVLIVEDSYLLLEIIASLCETQGIRVLEASSGEAALTLLRTRGGEIDWLFTDIHLPGLIDGWTVAHAFRALHPDRPVVYTSTEANRRSGVPGSLFLRKPFQVQEVNRLVRMMVEGLGEAASGAPLCAAG</sequence>
<evidence type="ECO:0000259" key="5">
    <source>
        <dbReference type="PROSITE" id="PS50110"/>
    </source>
</evidence>
<keyword evidence="2" id="KW-0805">Transcription regulation</keyword>
<evidence type="ECO:0000256" key="4">
    <source>
        <dbReference type="PROSITE-ProRule" id="PRU00169"/>
    </source>
</evidence>
<dbReference type="PANTHER" id="PTHR44591:SF3">
    <property type="entry name" value="RESPONSE REGULATORY DOMAIN-CONTAINING PROTEIN"/>
    <property type="match status" value="1"/>
</dbReference>
<dbReference type="EMBL" id="FNHS01000007">
    <property type="protein sequence ID" value="SDN31601.1"/>
    <property type="molecule type" value="Genomic_DNA"/>
</dbReference>
<organism evidence="6 7">
    <name type="scientific">Methylobacterium phyllostachyos</name>
    <dbReference type="NCBI Taxonomy" id="582672"/>
    <lineage>
        <taxon>Bacteria</taxon>
        <taxon>Pseudomonadati</taxon>
        <taxon>Pseudomonadota</taxon>
        <taxon>Alphaproteobacteria</taxon>
        <taxon>Hyphomicrobiales</taxon>
        <taxon>Methylobacteriaceae</taxon>
        <taxon>Methylobacterium</taxon>
    </lineage>
</organism>
<dbReference type="Gene3D" id="3.40.50.2300">
    <property type="match status" value="1"/>
</dbReference>
<evidence type="ECO:0000313" key="6">
    <source>
        <dbReference type="EMBL" id="SDN31601.1"/>
    </source>
</evidence>
<keyword evidence="7" id="KW-1185">Reference proteome</keyword>
<gene>
    <name evidence="6" type="ORF">SAMN05216360_107165</name>
</gene>
<dbReference type="PANTHER" id="PTHR44591">
    <property type="entry name" value="STRESS RESPONSE REGULATOR PROTEIN 1"/>
    <property type="match status" value="1"/>
</dbReference>
<dbReference type="Proteomes" id="UP000198704">
    <property type="component" value="Unassembled WGS sequence"/>
</dbReference>
<evidence type="ECO:0000313" key="7">
    <source>
        <dbReference type="Proteomes" id="UP000198704"/>
    </source>
</evidence>
<dbReference type="PROSITE" id="PS50110">
    <property type="entry name" value="RESPONSE_REGULATORY"/>
    <property type="match status" value="1"/>
</dbReference>
<dbReference type="SUPFAM" id="SSF52172">
    <property type="entry name" value="CheY-like"/>
    <property type="match status" value="1"/>
</dbReference>
<dbReference type="AlphaFoldDB" id="A0A1H0AE52"/>
<dbReference type="InterPro" id="IPR001789">
    <property type="entry name" value="Sig_transdc_resp-reg_receiver"/>
</dbReference>
<dbReference type="GO" id="GO:0000160">
    <property type="term" value="P:phosphorelay signal transduction system"/>
    <property type="evidence" value="ECO:0007669"/>
    <property type="project" value="InterPro"/>
</dbReference>
<feature type="domain" description="Response regulatory" evidence="5">
    <location>
        <begin position="6"/>
        <end position="118"/>
    </location>
</feature>
<dbReference type="STRING" id="582672.SAMN05216360_107165"/>
<feature type="modified residue" description="4-aspartylphosphate" evidence="4">
    <location>
        <position position="57"/>
    </location>
</feature>
<evidence type="ECO:0000256" key="3">
    <source>
        <dbReference type="ARBA" id="ARBA00023163"/>
    </source>
</evidence>
<name>A0A1H0AE52_9HYPH</name>
<protein>
    <submittedName>
        <fullName evidence="6">CheY chemotaxis protein or a CheY-like REC (Receiver) domain</fullName>
    </submittedName>
</protein>
<dbReference type="InterPro" id="IPR050595">
    <property type="entry name" value="Bact_response_regulator"/>
</dbReference>
<dbReference type="Pfam" id="PF00072">
    <property type="entry name" value="Response_reg"/>
    <property type="match status" value="1"/>
</dbReference>
<dbReference type="InterPro" id="IPR011006">
    <property type="entry name" value="CheY-like_superfamily"/>
</dbReference>